<dbReference type="EMBL" id="WIUZ02000018">
    <property type="protein sequence ID" value="KAF9779745.1"/>
    <property type="molecule type" value="Genomic_DNA"/>
</dbReference>
<comment type="caution">
    <text evidence="3">The sequence shown here is derived from an EMBL/GenBank/DDBJ whole genome shotgun (WGS) entry which is preliminary data.</text>
</comment>
<gene>
    <name evidence="3" type="ORF">BJ322DRAFT_1024181</name>
</gene>
<keyword evidence="1" id="KW-0469">Meiosis</keyword>
<accession>A0A9P6H7F1</accession>
<evidence type="ECO:0000256" key="1">
    <source>
        <dbReference type="ARBA" id="ARBA00023254"/>
    </source>
</evidence>
<dbReference type="PANTHER" id="PTHR40375:SF2">
    <property type="entry name" value="SPORULATION-SPECIFIC PROTEIN 22"/>
    <property type="match status" value="1"/>
</dbReference>
<dbReference type="InterPro" id="IPR013940">
    <property type="entry name" value="Spo22/ZIP4/TEX11"/>
</dbReference>
<feature type="region of interest" description="Disordered" evidence="2">
    <location>
        <begin position="1140"/>
        <end position="1167"/>
    </location>
</feature>
<reference evidence="3" key="1">
    <citation type="journal article" date="2020" name="Nat. Commun.">
        <title>Large-scale genome sequencing of mycorrhizal fungi provides insights into the early evolution of symbiotic traits.</title>
        <authorList>
            <person name="Miyauchi S."/>
            <person name="Kiss E."/>
            <person name="Kuo A."/>
            <person name="Drula E."/>
            <person name="Kohler A."/>
            <person name="Sanchez-Garcia M."/>
            <person name="Morin E."/>
            <person name="Andreopoulos B."/>
            <person name="Barry K.W."/>
            <person name="Bonito G."/>
            <person name="Buee M."/>
            <person name="Carver A."/>
            <person name="Chen C."/>
            <person name="Cichocki N."/>
            <person name="Clum A."/>
            <person name="Culley D."/>
            <person name="Crous P.W."/>
            <person name="Fauchery L."/>
            <person name="Girlanda M."/>
            <person name="Hayes R.D."/>
            <person name="Keri Z."/>
            <person name="LaButti K."/>
            <person name="Lipzen A."/>
            <person name="Lombard V."/>
            <person name="Magnuson J."/>
            <person name="Maillard F."/>
            <person name="Murat C."/>
            <person name="Nolan M."/>
            <person name="Ohm R.A."/>
            <person name="Pangilinan J."/>
            <person name="Pereira M.F."/>
            <person name="Perotto S."/>
            <person name="Peter M."/>
            <person name="Pfister S."/>
            <person name="Riley R."/>
            <person name="Sitrit Y."/>
            <person name="Stielow J.B."/>
            <person name="Szollosi G."/>
            <person name="Zifcakova L."/>
            <person name="Stursova M."/>
            <person name="Spatafora J.W."/>
            <person name="Tedersoo L."/>
            <person name="Vaario L.M."/>
            <person name="Yamada A."/>
            <person name="Yan M."/>
            <person name="Wang P."/>
            <person name="Xu J."/>
            <person name="Bruns T."/>
            <person name="Baldrian P."/>
            <person name="Vilgalys R."/>
            <person name="Dunand C."/>
            <person name="Henrissat B."/>
            <person name="Grigoriev I.V."/>
            <person name="Hibbett D."/>
            <person name="Nagy L.G."/>
            <person name="Martin F.M."/>
        </authorList>
    </citation>
    <scope>NUCLEOTIDE SEQUENCE</scope>
    <source>
        <strain evidence="3">UH-Tt-Lm1</strain>
    </source>
</reference>
<organism evidence="3 4">
    <name type="scientific">Thelephora terrestris</name>
    <dbReference type="NCBI Taxonomy" id="56493"/>
    <lineage>
        <taxon>Eukaryota</taxon>
        <taxon>Fungi</taxon>
        <taxon>Dikarya</taxon>
        <taxon>Basidiomycota</taxon>
        <taxon>Agaricomycotina</taxon>
        <taxon>Agaricomycetes</taxon>
        <taxon>Thelephorales</taxon>
        <taxon>Thelephoraceae</taxon>
        <taxon>Thelephora</taxon>
    </lineage>
</organism>
<dbReference type="InterPro" id="IPR039057">
    <property type="entry name" value="Spo22/ZIP4"/>
</dbReference>
<evidence type="ECO:0000256" key="2">
    <source>
        <dbReference type="SAM" id="MobiDB-lite"/>
    </source>
</evidence>
<proteinExistence type="predicted"/>
<dbReference type="PANTHER" id="PTHR40375">
    <property type="entry name" value="SPORULATION-SPECIFIC PROTEIN 22"/>
    <property type="match status" value="1"/>
</dbReference>
<name>A0A9P6H7F1_9AGAM</name>
<feature type="region of interest" description="Disordered" evidence="2">
    <location>
        <begin position="1"/>
        <end position="33"/>
    </location>
</feature>
<dbReference type="Pfam" id="PF08631">
    <property type="entry name" value="SPO22"/>
    <property type="match status" value="1"/>
</dbReference>
<evidence type="ECO:0000313" key="4">
    <source>
        <dbReference type="Proteomes" id="UP000736335"/>
    </source>
</evidence>
<feature type="compositionally biased region" description="Basic and acidic residues" evidence="2">
    <location>
        <begin position="23"/>
        <end position="33"/>
    </location>
</feature>
<dbReference type="OrthoDB" id="65716at2759"/>
<evidence type="ECO:0000313" key="3">
    <source>
        <dbReference type="EMBL" id="KAF9779745.1"/>
    </source>
</evidence>
<keyword evidence="4" id="KW-1185">Reference proteome</keyword>
<dbReference type="AlphaFoldDB" id="A0A9P6H7F1"/>
<protein>
    <recommendedName>
        <fullName evidence="5">Protein ZIP4 homolog</fullName>
    </recommendedName>
</protein>
<dbReference type="GO" id="GO:0090173">
    <property type="term" value="P:regulation of synaptonemal complex assembly"/>
    <property type="evidence" value="ECO:0007669"/>
    <property type="project" value="InterPro"/>
</dbReference>
<reference evidence="3" key="2">
    <citation type="submission" date="2020-11" db="EMBL/GenBank/DDBJ databases">
        <authorList>
            <consortium name="DOE Joint Genome Institute"/>
            <person name="Kuo A."/>
            <person name="Miyauchi S."/>
            <person name="Kiss E."/>
            <person name="Drula E."/>
            <person name="Kohler A."/>
            <person name="Sanchez-Garcia M."/>
            <person name="Andreopoulos B."/>
            <person name="Barry K.W."/>
            <person name="Bonito G."/>
            <person name="Buee M."/>
            <person name="Carver A."/>
            <person name="Chen C."/>
            <person name="Cichocki N."/>
            <person name="Clum A."/>
            <person name="Culley D."/>
            <person name="Crous P.W."/>
            <person name="Fauchery L."/>
            <person name="Girlanda M."/>
            <person name="Hayes R."/>
            <person name="Keri Z."/>
            <person name="Labutti K."/>
            <person name="Lipzen A."/>
            <person name="Lombard V."/>
            <person name="Magnuson J."/>
            <person name="Maillard F."/>
            <person name="Morin E."/>
            <person name="Murat C."/>
            <person name="Nolan M."/>
            <person name="Ohm R."/>
            <person name="Pangilinan J."/>
            <person name="Pereira M."/>
            <person name="Perotto S."/>
            <person name="Peter M."/>
            <person name="Riley R."/>
            <person name="Sitrit Y."/>
            <person name="Stielow B."/>
            <person name="Szollosi G."/>
            <person name="Zifcakova L."/>
            <person name="Stursova M."/>
            <person name="Spatafora J.W."/>
            <person name="Tedersoo L."/>
            <person name="Vaario L.-M."/>
            <person name="Yamada A."/>
            <person name="Yan M."/>
            <person name="Wang P."/>
            <person name="Xu J."/>
            <person name="Bruns T."/>
            <person name="Baldrian P."/>
            <person name="Vilgalys R."/>
            <person name="Henrissat B."/>
            <person name="Grigoriev I.V."/>
            <person name="Hibbett D."/>
            <person name="Nagy L.G."/>
            <person name="Martin F.M."/>
        </authorList>
    </citation>
    <scope>NUCLEOTIDE SEQUENCE</scope>
    <source>
        <strain evidence="3">UH-Tt-Lm1</strain>
    </source>
</reference>
<sequence length="1167" mass="129476">MSPTRKHPQDLQNVFTSIQVPSKGEKGTANTDRHNPLDVLIRIKRNLNDAEEATRSTTLGADLTQVASLAESFSQLRGRVASAVKSDLVDALDREGVNLWNAAGIIASGPEGRLLVAGSLIHVLQLASKAGASLSEIGNADVAAHVLGCAAKFEEGLRNAVDANGLHQRPKLQAMLMYYSCRMEASWREGNDGMAEFMLQKILDGDRYTFLPPRDRQALGAKLLDIGKSHLRQTGVGGSAAVEGARARDSVIWVQKAFTVIEQVDHAECPGLAELKRSILRTLARAYYLSSSQDPENLTRAEAALQELIATTENQEGAEYQHLRWMRLALLKRRDGGDGALLEGWSDVPPRFYFAAFQSIIDNMTLSESEITEYGYPLSSLTTMTDRPDLTSPNRILRELRTLTQHHGLVTSVLLHSIRRCVESDGEGGCQTVERLLLFLIFHCAKDDEHSKAMKDLGTAFSCVKSGNFELSKVSITACLTLLWQYGDRHYQANRWDIAVDWFLGGTHQLFRGFSEGMMKCYRKAALCYIQQREYASAAAVVRLCPGNEAATHYISLLTAVKQGLEDDAVSAVKAIVGSPDFDRRMLLLATSMAHESDMKNLLLTVLEALLKTLKREGGLEADVEAITLIRCIVRLVHSLLDNEPHNRPPFAPILTFGCMIAKGLITQISTQKGIAVIARDISWLWRMAYNSAVKGCSTWECPDDLVSDLFDISRELLEAYRDQTITADGSEVHDHIACSSFAATAGRVFALRRLETDDVANQVKRRKIVQEVAETKERITKLVTENRSIDDVVADRCRSFVHILRVFQVEIWCALKDWKRIPPIVEEIGRSDPQGVDTTESIADILVQPRRLSNGIQISGLTRTAQLISILQESLEHNALSLEKFSRWLRAICTILLSRDSNADRPKAIGFVEQAISVLKEQRNVEDYPVEERQWLLGTTYNTGIECLHATQFNEAKRWFESATVLCRFVPDGVAKAEKFPQTNVVLEPFTKSKEGSGLGRSGVFPVATYSKIDLLGNKCSEQFNHQKMESAWLGVGFAAEGKCGRFEGSVVRIFVLSHNLHSLRVEGDVPDVNQTSGRISLFKTAKLTLLVRSPPDNSGCIYTIRTEETFEKPNGNNGERNLFRSLHGPPVRISNVLSEEARRSRSVGNLGKTPPKKGPIQLHSS</sequence>
<dbReference type="Proteomes" id="UP000736335">
    <property type="component" value="Unassembled WGS sequence"/>
</dbReference>
<evidence type="ECO:0008006" key="5">
    <source>
        <dbReference type="Google" id="ProtNLM"/>
    </source>
</evidence>
<feature type="compositionally biased region" description="Polar residues" evidence="2">
    <location>
        <begin position="10"/>
        <end position="20"/>
    </location>
</feature>
<dbReference type="GO" id="GO:0051321">
    <property type="term" value="P:meiotic cell cycle"/>
    <property type="evidence" value="ECO:0007669"/>
    <property type="project" value="UniProtKB-KW"/>
</dbReference>